<reference evidence="2 3" key="1">
    <citation type="submission" date="2020-07" db="EMBL/GenBank/DDBJ databases">
        <authorList>
            <person name="Feng X."/>
        </authorList>
    </citation>
    <scope>NUCLEOTIDE SEQUENCE [LARGE SCALE GENOMIC DNA]</scope>
    <source>
        <strain evidence="2 3">JCM23202</strain>
    </source>
</reference>
<feature type="signal peptide" evidence="1">
    <location>
        <begin position="1"/>
        <end position="23"/>
    </location>
</feature>
<dbReference type="EMBL" id="JACHVC010000001">
    <property type="protein sequence ID" value="MBC2604643.1"/>
    <property type="molecule type" value="Genomic_DNA"/>
</dbReference>
<dbReference type="Proteomes" id="UP000526501">
    <property type="component" value="Unassembled WGS sequence"/>
</dbReference>
<evidence type="ECO:0008006" key="4">
    <source>
        <dbReference type="Google" id="ProtNLM"/>
    </source>
</evidence>
<keyword evidence="3" id="KW-1185">Reference proteome</keyword>
<evidence type="ECO:0000313" key="3">
    <source>
        <dbReference type="Proteomes" id="UP000526501"/>
    </source>
</evidence>
<comment type="caution">
    <text evidence="2">The sequence shown here is derived from an EMBL/GenBank/DDBJ whole genome shotgun (WGS) entry which is preliminary data.</text>
</comment>
<gene>
    <name evidence="2" type="ORF">H5P27_01090</name>
</gene>
<sequence>MKAPILPLLALVCIITTSSPALTIEFLEEDNFNRAIVGWSSEALPFGETRNAATSHTFYDELGVWIGAVQFSAFESAERLEVSLFTTFPISDSANYENFDVWEIYFADAVTDRTLSSARAVLSDNTYIYPVEGDPYAAIFSVGPIETSQVPDSGPSHFTAFALIAGLIAWKRKRRS</sequence>
<keyword evidence="1" id="KW-0732">Signal</keyword>
<dbReference type="AlphaFoldDB" id="A0A7X1B2V7"/>
<feature type="chain" id="PRO_5030988813" description="PEP-CTERM protein-sorting domain-containing protein" evidence="1">
    <location>
        <begin position="24"/>
        <end position="176"/>
    </location>
</feature>
<dbReference type="RefSeq" id="WP_185658534.1">
    <property type="nucleotide sequence ID" value="NZ_CAWPOO010000001.1"/>
</dbReference>
<accession>A0A7X1B2V7</accession>
<organism evidence="2 3">
    <name type="scientific">Pelagicoccus albus</name>
    <dbReference type="NCBI Taxonomy" id="415222"/>
    <lineage>
        <taxon>Bacteria</taxon>
        <taxon>Pseudomonadati</taxon>
        <taxon>Verrucomicrobiota</taxon>
        <taxon>Opitutia</taxon>
        <taxon>Puniceicoccales</taxon>
        <taxon>Pelagicoccaceae</taxon>
        <taxon>Pelagicoccus</taxon>
    </lineage>
</organism>
<proteinExistence type="predicted"/>
<evidence type="ECO:0000256" key="1">
    <source>
        <dbReference type="SAM" id="SignalP"/>
    </source>
</evidence>
<evidence type="ECO:0000313" key="2">
    <source>
        <dbReference type="EMBL" id="MBC2604643.1"/>
    </source>
</evidence>
<name>A0A7X1B2V7_9BACT</name>
<protein>
    <recommendedName>
        <fullName evidence="4">PEP-CTERM protein-sorting domain-containing protein</fullName>
    </recommendedName>
</protein>